<reference evidence="1" key="1">
    <citation type="journal article" date="2019" name="Sci. Rep.">
        <title>Draft genome of Tanacetum cinerariifolium, the natural source of mosquito coil.</title>
        <authorList>
            <person name="Yamashiro T."/>
            <person name="Shiraishi A."/>
            <person name="Satake H."/>
            <person name="Nakayama K."/>
        </authorList>
    </citation>
    <scope>NUCLEOTIDE SEQUENCE</scope>
</reference>
<evidence type="ECO:0000313" key="1">
    <source>
        <dbReference type="EMBL" id="GEU54975.1"/>
    </source>
</evidence>
<proteinExistence type="predicted"/>
<dbReference type="AlphaFoldDB" id="A0A6L2L402"/>
<protein>
    <submittedName>
        <fullName evidence="1">Uncharacterized protein</fullName>
    </submittedName>
</protein>
<comment type="caution">
    <text evidence="1">The sequence shown here is derived from an EMBL/GenBank/DDBJ whole genome shotgun (WGS) entry which is preliminary data.</text>
</comment>
<dbReference type="EMBL" id="BKCJ010003419">
    <property type="protein sequence ID" value="GEU54975.1"/>
    <property type="molecule type" value="Genomic_DNA"/>
</dbReference>
<accession>A0A6L2L402</accession>
<sequence length="422" mass="48194">MRRLILRLRFMSLRNFNGMSIEINKKKKLQQLEQVANLNTYPSQNFNSFCYGDDDDDDEEFSIPVSKIYKSSLTAITPNSPITDSLIIEDEHLDTISKTESNEEYESSVEDCNLTPKESEDLSECLSDALSEDLSDIESECDVLVCDDFMTFSNPLFDSYDDFTSSDDESFSDEDILKENLKIYSNPLFDEEIISTKIDPHHFNAESDLIESLLNRDTSIVSSPMFDSLLEEFSGELAHINLISPKIDEADFDSEEEIRIVVKLLYDNSSPRPPKEFNSENSDAVIESFSPSPIHVEEGDILEELLNNDSLSLPENKSFHFDRYYDPSSPRPLGKPSDDDGIYFDVDPVTGILTVKVVDDIFEHYVLNHRILPTQPTLSPHLLSHWGFKAFQLIYDFSKSLMMIYGGNIPILDVPFLHFYPP</sequence>
<name>A0A6L2L402_TANCI</name>
<gene>
    <name evidence="1" type="ORF">Tci_026953</name>
</gene>
<organism evidence="1">
    <name type="scientific">Tanacetum cinerariifolium</name>
    <name type="common">Dalmatian daisy</name>
    <name type="synonym">Chrysanthemum cinerariifolium</name>
    <dbReference type="NCBI Taxonomy" id="118510"/>
    <lineage>
        <taxon>Eukaryota</taxon>
        <taxon>Viridiplantae</taxon>
        <taxon>Streptophyta</taxon>
        <taxon>Embryophyta</taxon>
        <taxon>Tracheophyta</taxon>
        <taxon>Spermatophyta</taxon>
        <taxon>Magnoliopsida</taxon>
        <taxon>eudicotyledons</taxon>
        <taxon>Gunneridae</taxon>
        <taxon>Pentapetalae</taxon>
        <taxon>asterids</taxon>
        <taxon>campanulids</taxon>
        <taxon>Asterales</taxon>
        <taxon>Asteraceae</taxon>
        <taxon>Asteroideae</taxon>
        <taxon>Anthemideae</taxon>
        <taxon>Anthemidinae</taxon>
        <taxon>Tanacetum</taxon>
    </lineage>
</organism>